<evidence type="ECO:0000259" key="10">
    <source>
        <dbReference type="PROSITE" id="PS50928"/>
    </source>
</evidence>
<comment type="caution">
    <text evidence="11">The sequence shown here is derived from an EMBL/GenBank/DDBJ whole genome shotgun (WGS) entry which is preliminary data.</text>
</comment>
<evidence type="ECO:0000256" key="4">
    <source>
        <dbReference type="ARBA" id="ARBA00022692"/>
    </source>
</evidence>
<comment type="similarity">
    <text evidence="9">Belongs to the binding-protein-dependent transport system permease family.</text>
</comment>
<evidence type="ECO:0000256" key="9">
    <source>
        <dbReference type="RuleBase" id="RU363032"/>
    </source>
</evidence>
<comment type="subcellular location">
    <subcellularLocation>
        <location evidence="1 9">Cell membrane</location>
        <topology evidence="1 9">Multi-pass membrane protein</topology>
    </subcellularLocation>
</comment>
<dbReference type="Pfam" id="PF00528">
    <property type="entry name" value="BPD_transp_1"/>
    <property type="match status" value="1"/>
</dbReference>
<keyword evidence="12" id="KW-1185">Reference proteome</keyword>
<evidence type="ECO:0000256" key="7">
    <source>
        <dbReference type="ARBA" id="ARBA00023136"/>
    </source>
</evidence>
<name>A0ABT8L7C0_9BACT</name>
<feature type="domain" description="ABC transmembrane type-1" evidence="10">
    <location>
        <begin position="62"/>
        <end position="262"/>
    </location>
</feature>
<dbReference type="SUPFAM" id="SSF161098">
    <property type="entry name" value="MetI-like"/>
    <property type="match status" value="1"/>
</dbReference>
<sequence>MVTKEQPTSFKVKSDIPFYLIMGVIGSFYIILIVAMIIADFSYTSREHLLLSLKSEEIKYAIKLSLFSCTVTMILSVIVAIPIGYVLAKFEFAGKKILDAIIDIPIILPPLVIGLSLLILFQTPFGQLIESGFQVTYAVPSIILAQFTVACAFAVRTMAVTFGKINDRQEQVALTLGSNKAQAFWYIVLPQAKEGILTAASLAWARALGEFGPILIFSGATRMKTEVLSTTVFLEMSVGNIEAAVAVSLLMIIAGFMVLMIVRMSGRQRFKKPIYVNG</sequence>
<evidence type="ECO:0000256" key="1">
    <source>
        <dbReference type="ARBA" id="ARBA00004651"/>
    </source>
</evidence>
<comment type="subunit">
    <text evidence="2">The complex is composed of two ATP-binding proteins (CysA), two transmembrane proteins (CysT and CysW) and a solute-binding protein (CysP).</text>
</comment>
<evidence type="ECO:0000256" key="5">
    <source>
        <dbReference type="ARBA" id="ARBA00022989"/>
    </source>
</evidence>
<dbReference type="EMBL" id="JAUJEB010000003">
    <property type="protein sequence ID" value="MDN5213658.1"/>
    <property type="molecule type" value="Genomic_DNA"/>
</dbReference>
<reference evidence="11" key="1">
    <citation type="submission" date="2023-06" db="EMBL/GenBank/DDBJ databases">
        <title>Genomic of Agaribacillus aureum.</title>
        <authorList>
            <person name="Wang G."/>
        </authorList>
    </citation>
    <scope>NUCLEOTIDE SEQUENCE</scope>
    <source>
        <strain evidence="11">BMA12</strain>
    </source>
</reference>
<dbReference type="InterPro" id="IPR035906">
    <property type="entry name" value="MetI-like_sf"/>
</dbReference>
<evidence type="ECO:0000313" key="11">
    <source>
        <dbReference type="EMBL" id="MDN5213658.1"/>
    </source>
</evidence>
<organism evidence="11 12">
    <name type="scientific">Agaribacillus aureus</name>
    <dbReference type="NCBI Taxonomy" id="3051825"/>
    <lineage>
        <taxon>Bacteria</taxon>
        <taxon>Pseudomonadati</taxon>
        <taxon>Bacteroidota</taxon>
        <taxon>Cytophagia</taxon>
        <taxon>Cytophagales</taxon>
        <taxon>Splendidivirgaceae</taxon>
        <taxon>Agaribacillus</taxon>
    </lineage>
</organism>
<evidence type="ECO:0000256" key="8">
    <source>
        <dbReference type="ARBA" id="ARBA00025323"/>
    </source>
</evidence>
<keyword evidence="5 9" id="KW-1133">Transmembrane helix</keyword>
<dbReference type="Gene3D" id="1.10.3720.10">
    <property type="entry name" value="MetI-like"/>
    <property type="match status" value="1"/>
</dbReference>
<keyword evidence="4 9" id="KW-0812">Transmembrane</keyword>
<protein>
    <submittedName>
        <fullName evidence="11">ABC transporter permease</fullName>
    </submittedName>
</protein>
<comment type="function">
    <text evidence="8">Part of the ABC transporter complex CysAWTP (TC 3.A.1.6.1) involved in sulfate/thiosulfate import. Probably responsible for the translocation of the substrate across the membrane.</text>
</comment>
<keyword evidence="3 9" id="KW-0813">Transport</keyword>
<dbReference type="PANTHER" id="PTHR30406">
    <property type="entry name" value="SULFATE TRANSPORT SYSTEM PERMEASE PROTEIN"/>
    <property type="match status" value="1"/>
</dbReference>
<keyword evidence="7 9" id="KW-0472">Membrane</keyword>
<feature type="transmembrane region" description="Helical" evidence="9">
    <location>
        <begin position="100"/>
        <end position="121"/>
    </location>
</feature>
<accession>A0ABT8L7C0</accession>
<feature type="transmembrane region" description="Helical" evidence="9">
    <location>
        <begin position="133"/>
        <end position="155"/>
    </location>
</feature>
<feature type="transmembrane region" description="Helical" evidence="9">
    <location>
        <begin position="243"/>
        <end position="262"/>
    </location>
</feature>
<proteinExistence type="inferred from homology"/>
<dbReference type="InterPro" id="IPR005667">
    <property type="entry name" value="Sulph_transpt2"/>
</dbReference>
<dbReference type="Proteomes" id="UP001172083">
    <property type="component" value="Unassembled WGS sequence"/>
</dbReference>
<dbReference type="InterPro" id="IPR000515">
    <property type="entry name" value="MetI-like"/>
</dbReference>
<evidence type="ECO:0000256" key="2">
    <source>
        <dbReference type="ARBA" id="ARBA00011779"/>
    </source>
</evidence>
<gene>
    <name evidence="11" type="ORF">QQ020_16420</name>
</gene>
<keyword evidence="6" id="KW-0764">Sulfate transport</keyword>
<evidence type="ECO:0000256" key="3">
    <source>
        <dbReference type="ARBA" id="ARBA00022448"/>
    </source>
</evidence>
<feature type="transmembrane region" description="Helical" evidence="9">
    <location>
        <begin position="16"/>
        <end position="43"/>
    </location>
</feature>
<feature type="transmembrane region" description="Helical" evidence="9">
    <location>
        <begin position="64"/>
        <end position="88"/>
    </location>
</feature>
<dbReference type="PROSITE" id="PS50928">
    <property type="entry name" value="ABC_TM1"/>
    <property type="match status" value="1"/>
</dbReference>
<evidence type="ECO:0000256" key="6">
    <source>
        <dbReference type="ARBA" id="ARBA00023032"/>
    </source>
</evidence>
<dbReference type="RefSeq" id="WP_346758995.1">
    <property type="nucleotide sequence ID" value="NZ_JAUJEB010000003.1"/>
</dbReference>
<evidence type="ECO:0000313" key="12">
    <source>
        <dbReference type="Proteomes" id="UP001172083"/>
    </source>
</evidence>
<dbReference type="PANTHER" id="PTHR30406:SF8">
    <property type="entry name" value="SULFATE TRANSPORT SYSTEM PERMEASE PROTEIN CYST"/>
    <property type="match status" value="1"/>
</dbReference>
<dbReference type="CDD" id="cd06261">
    <property type="entry name" value="TM_PBP2"/>
    <property type="match status" value="1"/>
</dbReference>